<evidence type="ECO:0000313" key="2">
    <source>
        <dbReference type="Proteomes" id="UP000636949"/>
    </source>
</evidence>
<dbReference type="SUPFAM" id="SSF46894">
    <property type="entry name" value="C-terminal effector domain of the bipartite response regulators"/>
    <property type="match status" value="1"/>
</dbReference>
<dbReference type="GO" id="GO:0003677">
    <property type="term" value="F:DNA binding"/>
    <property type="evidence" value="ECO:0007669"/>
    <property type="project" value="InterPro"/>
</dbReference>
<comment type="caution">
    <text evidence="1">The sequence shown here is derived from an EMBL/GenBank/DDBJ whole genome shotgun (WGS) entry which is preliminary data.</text>
</comment>
<dbReference type="InterPro" id="IPR016032">
    <property type="entry name" value="Sig_transdc_resp-reg_C-effctor"/>
</dbReference>
<name>A0A8J2Z3S1_9GAMM</name>
<dbReference type="RefSeq" id="WP_117002103.1">
    <property type="nucleotide sequence ID" value="NZ_BMJS01000005.1"/>
</dbReference>
<accession>A0A8J2Z3S1</accession>
<dbReference type="GO" id="GO:0006355">
    <property type="term" value="P:regulation of DNA-templated transcription"/>
    <property type="evidence" value="ECO:0007669"/>
    <property type="project" value="InterPro"/>
</dbReference>
<proteinExistence type="predicted"/>
<sequence length="133" mass="14935">MSNKVESGSGSSFSLNNILKLNPSFLRELVSDLEVNNCQELHRAIISDASILDNYKKKDKNKALSIGQNQIKQRELEVIFYQIQGLSTQAIANKMHLDHSYIRKISIETKTKFGVDTLFQLGVSVGYLVAKMS</sequence>
<gene>
    <name evidence="1" type="ORF">GCM10010995_07370</name>
</gene>
<dbReference type="Proteomes" id="UP000636949">
    <property type="component" value="Unassembled WGS sequence"/>
</dbReference>
<organism evidence="1 2">
    <name type="scientific">Cysteiniphilum litorale</name>
    <dbReference type="NCBI Taxonomy" id="2056700"/>
    <lineage>
        <taxon>Bacteria</taxon>
        <taxon>Pseudomonadati</taxon>
        <taxon>Pseudomonadota</taxon>
        <taxon>Gammaproteobacteria</taxon>
        <taxon>Thiotrichales</taxon>
        <taxon>Fastidiosibacteraceae</taxon>
        <taxon>Cysteiniphilum</taxon>
    </lineage>
</organism>
<dbReference type="AlphaFoldDB" id="A0A8J2Z3S1"/>
<reference evidence="1" key="1">
    <citation type="journal article" date="2014" name="Int. J. Syst. Evol. Microbiol.">
        <title>Complete genome sequence of Corynebacterium casei LMG S-19264T (=DSM 44701T), isolated from a smear-ripened cheese.</title>
        <authorList>
            <consortium name="US DOE Joint Genome Institute (JGI-PGF)"/>
            <person name="Walter F."/>
            <person name="Albersmeier A."/>
            <person name="Kalinowski J."/>
            <person name="Ruckert C."/>
        </authorList>
    </citation>
    <scope>NUCLEOTIDE SEQUENCE</scope>
    <source>
        <strain evidence="1">CGMCC 1.15758</strain>
    </source>
</reference>
<dbReference type="Gene3D" id="1.10.10.10">
    <property type="entry name" value="Winged helix-like DNA-binding domain superfamily/Winged helix DNA-binding domain"/>
    <property type="match status" value="1"/>
</dbReference>
<dbReference type="EMBL" id="BMJS01000005">
    <property type="protein sequence ID" value="GGF92744.1"/>
    <property type="molecule type" value="Genomic_DNA"/>
</dbReference>
<reference evidence="1" key="2">
    <citation type="submission" date="2020-09" db="EMBL/GenBank/DDBJ databases">
        <authorList>
            <person name="Sun Q."/>
            <person name="Zhou Y."/>
        </authorList>
    </citation>
    <scope>NUCLEOTIDE SEQUENCE</scope>
    <source>
        <strain evidence="1">CGMCC 1.15758</strain>
    </source>
</reference>
<protein>
    <submittedName>
        <fullName evidence="1">Uncharacterized protein</fullName>
    </submittedName>
</protein>
<evidence type="ECO:0000313" key="1">
    <source>
        <dbReference type="EMBL" id="GGF92744.1"/>
    </source>
</evidence>
<dbReference type="InterPro" id="IPR036388">
    <property type="entry name" value="WH-like_DNA-bd_sf"/>
</dbReference>
<keyword evidence="2" id="KW-1185">Reference proteome</keyword>